<keyword evidence="3 6" id="KW-1133">Transmembrane helix</keyword>
<feature type="transmembrane region" description="Helical" evidence="6">
    <location>
        <begin position="259"/>
        <end position="281"/>
    </location>
</feature>
<evidence type="ECO:0000256" key="6">
    <source>
        <dbReference type="SAM" id="Phobius"/>
    </source>
</evidence>
<dbReference type="Pfam" id="PF14378">
    <property type="entry name" value="PAP2_3"/>
    <property type="match status" value="1"/>
</dbReference>
<dbReference type="PANTHER" id="PTHR31310">
    <property type="match status" value="1"/>
</dbReference>
<evidence type="ECO:0000256" key="3">
    <source>
        <dbReference type="ARBA" id="ARBA00022989"/>
    </source>
</evidence>
<feature type="transmembrane region" description="Helical" evidence="6">
    <location>
        <begin position="72"/>
        <end position="92"/>
    </location>
</feature>
<evidence type="ECO:0000313" key="9">
    <source>
        <dbReference type="Proteomes" id="UP000256690"/>
    </source>
</evidence>
<dbReference type="GO" id="GO:0016020">
    <property type="term" value="C:membrane"/>
    <property type="evidence" value="ECO:0007669"/>
    <property type="project" value="UniProtKB-SubCell"/>
</dbReference>
<feature type="region of interest" description="Disordered" evidence="5">
    <location>
        <begin position="27"/>
        <end position="46"/>
    </location>
</feature>
<keyword evidence="2 6" id="KW-0812">Transmembrane</keyword>
<evidence type="ECO:0000256" key="4">
    <source>
        <dbReference type="ARBA" id="ARBA00023136"/>
    </source>
</evidence>
<dbReference type="AlphaFoldDB" id="A0A3D8QJ45"/>
<feature type="domain" description="Inositolphosphotransferase Aur1/Ipt1" evidence="7">
    <location>
        <begin position="119"/>
        <end position="298"/>
    </location>
</feature>
<proteinExistence type="predicted"/>
<dbReference type="InterPro" id="IPR052185">
    <property type="entry name" value="IPC_Synthase-Related"/>
</dbReference>
<feature type="transmembrane region" description="Helical" evidence="6">
    <location>
        <begin position="287"/>
        <end position="308"/>
    </location>
</feature>
<dbReference type="PANTHER" id="PTHR31310:SF16">
    <property type="entry name" value="INOSITOLPHOSPHOTRANSFERASE AUR1_IPT1 DOMAIN-CONTAINING PROTEIN"/>
    <property type="match status" value="1"/>
</dbReference>
<dbReference type="CDD" id="cd03386">
    <property type="entry name" value="PAP2_Aur1_like"/>
    <property type="match status" value="1"/>
</dbReference>
<protein>
    <recommendedName>
        <fullName evidence="7">Inositolphosphotransferase Aur1/Ipt1 domain-containing protein</fullName>
    </recommendedName>
</protein>
<sequence>MGAFKNFLEPGAIAAIFTASTLVNRRRRRTESPSDTPDVESPLLPEPVVAKDTDEDGYFRSVDKGRTIQSRVLARFPFLIEIWYWLLIYWIYQGLRAISARAISGHDAIFARAERHALQILTLEHALHIDAELAIQRWVLNQAHWLMPILARVYYSHIVIGVIFFSYAYTCLKRETFRAIRRTLAFENVIAFAIITLWRCTPPRLLPEEYGFIDVLHSNHGGSAWTQNKFQLAIAAMPSLHFGNSMFIALCLIKFSPHWYLRAIAPVWPMLMAFTIVATANHFMLDAVVGACVVLTAYRFNYVMLNLLPVERVLFRLLRLEKP</sequence>
<dbReference type="InterPro" id="IPR026841">
    <property type="entry name" value="Aur1/Ipt1"/>
</dbReference>
<feature type="transmembrane region" description="Helical" evidence="6">
    <location>
        <begin position="154"/>
        <end position="172"/>
    </location>
</feature>
<dbReference type="EMBL" id="PVWQ01000016">
    <property type="protein sequence ID" value="RDW61842.1"/>
    <property type="molecule type" value="Genomic_DNA"/>
</dbReference>
<evidence type="ECO:0000256" key="1">
    <source>
        <dbReference type="ARBA" id="ARBA00004141"/>
    </source>
</evidence>
<dbReference type="OrthoDB" id="2566866at2759"/>
<evidence type="ECO:0000256" key="5">
    <source>
        <dbReference type="SAM" id="MobiDB-lite"/>
    </source>
</evidence>
<name>A0A3D8QJ45_9EURO</name>
<feature type="transmembrane region" description="Helical" evidence="6">
    <location>
        <begin position="230"/>
        <end position="252"/>
    </location>
</feature>
<organism evidence="8 9">
    <name type="scientific">Aspergillus mulundensis</name>
    <dbReference type="NCBI Taxonomy" id="1810919"/>
    <lineage>
        <taxon>Eukaryota</taxon>
        <taxon>Fungi</taxon>
        <taxon>Dikarya</taxon>
        <taxon>Ascomycota</taxon>
        <taxon>Pezizomycotina</taxon>
        <taxon>Eurotiomycetes</taxon>
        <taxon>Eurotiomycetidae</taxon>
        <taxon>Eurotiales</taxon>
        <taxon>Aspergillaceae</taxon>
        <taxon>Aspergillus</taxon>
        <taxon>Aspergillus subgen. Nidulantes</taxon>
    </lineage>
</organism>
<gene>
    <name evidence="8" type="ORF">DSM5745_10514</name>
</gene>
<keyword evidence="9" id="KW-1185">Reference proteome</keyword>
<comment type="subcellular location">
    <subcellularLocation>
        <location evidence="1">Membrane</location>
        <topology evidence="1">Multi-pass membrane protein</topology>
    </subcellularLocation>
</comment>
<evidence type="ECO:0000313" key="8">
    <source>
        <dbReference type="EMBL" id="RDW61842.1"/>
    </source>
</evidence>
<dbReference type="GeneID" id="38120884"/>
<comment type="caution">
    <text evidence="8">The sequence shown here is derived from an EMBL/GenBank/DDBJ whole genome shotgun (WGS) entry which is preliminary data.</text>
</comment>
<keyword evidence="4 6" id="KW-0472">Membrane</keyword>
<dbReference type="Proteomes" id="UP000256690">
    <property type="component" value="Unassembled WGS sequence"/>
</dbReference>
<accession>A0A3D8QJ45</accession>
<feature type="transmembrane region" description="Helical" evidence="6">
    <location>
        <begin position="179"/>
        <end position="198"/>
    </location>
</feature>
<reference evidence="8 9" key="1">
    <citation type="journal article" date="2018" name="IMA Fungus">
        <title>IMA Genome-F 9: Draft genome sequence of Annulohypoxylon stygium, Aspergillus mulundensis, Berkeleyomyces basicola (syn. Thielaviopsis basicola), Ceratocystis smalleyi, two Cercospora beticola strains, Coleophoma cylindrospora, Fusarium fracticaudum, Phialophora cf. hyalina, and Morchella septimelata.</title>
        <authorList>
            <person name="Wingfield B.D."/>
            <person name="Bills G.F."/>
            <person name="Dong Y."/>
            <person name="Huang W."/>
            <person name="Nel W.J."/>
            <person name="Swalarsk-Parry B.S."/>
            <person name="Vaghefi N."/>
            <person name="Wilken P.M."/>
            <person name="An Z."/>
            <person name="de Beer Z.W."/>
            <person name="De Vos L."/>
            <person name="Chen L."/>
            <person name="Duong T.A."/>
            <person name="Gao Y."/>
            <person name="Hammerbacher A."/>
            <person name="Kikkert J.R."/>
            <person name="Li Y."/>
            <person name="Li H."/>
            <person name="Li K."/>
            <person name="Li Q."/>
            <person name="Liu X."/>
            <person name="Ma X."/>
            <person name="Naidoo K."/>
            <person name="Pethybridge S.J."/>
            <person name="Sun J."/>
            <person name="Steenkamp E.T."/>
            <person name="van der Nest M.A."/>
            <person name="van Wyk S."/>
            <person name="Wingfield M.J."/>
            <person name="Xiong C."/>
            <person name="Yue Q."/>
            <person name="Zhang X."/>
        </authorList>
    </citation>
    <scope>NUCLEOTIDE SEQUENCE [LARGE SCALE GENOMIC DNA]</scope>
    <source>
        <strain evidence="8 9">DSM 5745</strain>
    </source>
</reference>
<dbReference type="RefSeq" id="XP_026598973.1">
    <property type="nucleotide sequence ID" value="XM_026752530.1"/>
</dbReference>
<evidence type="ECO:0000259" key="7">
    <source>
        <dbReference type="Pfam" id="PF14378"/>
    </source>
</evidence>
<evidence type="ECO:0000256" key="2">
    <source>
        <dbReference type="ARBA" id="ARBA00022692"/>
    </source>
</evidence>